<gene>
    <name evidence="1" type="ORF">CDAR_276421</name>
</gene>
<dbReference type="AlphaFoldDB" id="A0AAV4QG27"/>
<sequence length="120" mass="13978">MDRLSTYHIHQEDLMPQLPLYPPITMMDLEILIFKAYIVIGTLENNIGRNIILEPTIQPLKFAALMCFIFMNVQFSDIFDSHAYGFLVSAVMNFVFHELYVWINTNVPSVIQSRDYSDMP</sequence>
<name>A0AAV4QG27_9ARAC</name>
<comment type="caution">
    <text evidence="1">The sequence shown here is derived from an EMBL/GenBank/DDBJ whole genome shotgun (WGS) entry which is preliminary data.</text>
</comment>
<keyword evidence="2" id="KW-1185">Reference proteome</keyword>
<protein>
    <submittedName>
        <fullName evidence="1">Uncharacterized protein</fullName>
    </submittedName>
</protein>
<dbReference type="Proteomes" id="UP001054837">
    <property type="component" value="Unassembled WGS sequence"/>
</dbReference>
<proteinExistence type="predicted"/>
<organism evidence="1 2">
    <name type="scientific">Caerostris darwini</name>
    <dbReference type="NCBI Taxonomy" id="1538125"/>
    <lineage>
        <taxon>Eukaryota</taxon>
        <taxon>Metazoa</taxon>
        <taxon>Ecdysozoa</taxon>
        <taxon>Arthropoda</taxon>
        <taxon>Chelicerata</taxon>
        <taxon>Arachnida</taxon>
        <taxon>Araneae</taxon>
        <taxon>Araneomorphae</taxon>
        <taxon>Entelegynae</taxon>
        <taxon>Araneoidea</taxon>
        <taxon>Araneidae</taxon>
        <taxon>Caerostris</taxon>
    </lineage>
</organism>
<evidence type="ECO:0000313" key="2">
    <source>
        <dbReference type="Proteomes" id="UP001054837"/>
    </source>
</evidence>
<evidence type="ECO:0000313" key="1">
    <source>
        <dbReference type="EMBL" id="GIY07212.1"/>
    </source>
</evidence>
<dbReference type="EMBL" id="BPLQ01004317">
    <property type="protein sequence ID" value="GIY07212.1"/>
    <property type="molecule type" value="Genomic_DNA"/>
</dbReference>
<accession>A0AAV4QG27</accession>
<reference evidence="1 2" key="1">
    <citation type="submission" date="2021-06" db="EMBL/GenBank/DDBJ databases">
        <title>Caerostris darwini draft genome.</title>
        <authorList>
            <person name="Kono N."/>
            <person name="Arakawa K."/>
        </authorList>
    </citation>
    <scope>NUCLEOTIDE SEQUENCE [LARGE SCALE GENOMIC DNA]</scope>
</reference>